<evidence type="ECO:0000313" key="4">
    <source>
        <dbReference type="Proteomes" id="UP001501758"/>
    </source>
</evidence>
<dbReference type="SUPFAM" id="SSF54637">
    <property type="entry name" value="Thioesterase/thiol ester dehydrase-isomerase"/>
    <property type="match status" value="1"/>
</dbReference>
<dbReference type="InterPro" id="IPR029069">
    <property type="entry name" value="HotDog_dom_sf"/>
</dbReference>
<evidence type="ECO:0000313" key="3">
    <source>
        <dbReference type="EMBL" id="GAA0712874.1"/>
    </source>
</evidence>
<gene>
    <name evidence="3" type="ORF">GCM10009430_03850</name>
</gene>
<keyword evidence="4" id="KW-1185">Reference proteome</keyword>
<name>A0ABN1IGN4_9FLAO</name>
<dbReference type="RefSeq" id="WP_299605045.1">
    <property type="nucleotide sequence ID" value="NZ_BAAAGE010000001.1"/>
</dbReference>
<comment type="caution">
    <text evidence="3">The sequence shown here is derived from an EMBL/GenBank/DDBJ whole genome shotgun (WGS) entry which is preliminary data.</text>
</comment>
<sequence length="138" mass="15810">MSTSSEFKLSLQLRIDWSEMDTYQHVNNVNFMKYMQSARVQFWEVSGLAKLYATTKKGPMLVSTKCDFKNPLFFPGNVLIKTKVAYIKNSSFGLYHELYNDDGTLCAVGNDVAVCFDFNIDKTFVIPEDLRAVMNEYA</sequence>
<dbReference type="Gene3D" id="3.10.129.10">
    <property type="entry name" value="Hotdog Thioesterase"/>
    <property type="match status" value="1"/>
</dbReference>
<proteinExistence type="inferred from homology"/>
<dbReference type="Proteomes" id="UP001501758">
    <property type="component" value="Unassembled WGS sequence"/>
</dbReference>
<accession>A0ABN1IGN4</accession>
<dbReference type="InterPro" id="IPR050563">
    <property type="entry name" value="4-hydroxybenzoyl-CoA_TE"/>
</dbReference>
<dbReference type="PANTHER" id="PTHR31793:SF27">
    <property type="entry name" value="NOVEL THIOESTERASE SUPERFAMILY DOMAIN AND SAPOSIN A-TYPE DOMAIN CONTAINING PROTEIN (0610012H03RIK)"/>
    <property type="match status" value="1"/>
</dbReference>
<dbReference type="CDD" id="cd00586">
    <property type="entry name" value="4HBT"/>
    <property type="match status" value="1"/>
</dbReference>
<comment type="similarity">
    <text evidence="1">Belongs to the 4-hydroxybenzoyl-CoA thioesterase family.</text>
</comment>
<dbReference type="PANTHER" id="PTHR31793">
    <property type="entry name" value="4-HYDROXYBENZOYL-COA THIOESTERASE FAMILY MEMBER"/>
    <property type="match status" value="1"/>
</dbReference>
<evidence type="ECO:0000256" key="2">
    <source>
        <dbReference type="ARBA" id="ARBA00022801"/>
    </source>
</evidence>
<dbReference type="Pfam" id="PF13279">
    <property type="entry name" value="4HBT_2"/>
    <property type="match status" value="1"/>
</dbReference>
<protein>
    <submittedName>
        <fullName evidence="3">Thioesterase family protein</fullName>
    </submittedName>
</protein>
<organism evidence="3 4">
    <name type="scientific">Aquimarina litoralis</name>
    <dbReference type="NCBI Taxonomy" id="584605"/>
    <lineage>
        <taxon>Bacteria</taxon>
        <taxon>Pseudomonadati</taxon>
        <taxon>Bacteroidota</taxon>
        <taxon>Flavobacteriia</taxon>
        <taxon>Flavobacteriales</taxon>
        <taxon>Flavobacteriaceae</taxon>
        <taxon>Aquimarina</taxon>
    </lineage>
</organism>
<evidence type="ECO:0000256" key="1">
    <source>
        <dbReference type="ARBA" id="ARBA00005953"/>
    </source>
</evidence>
<keyword evidence="2" id="KW-0378">Hydrolase</keyword>
<reference evidence="3 4" key="1">
    <citation type="journal article" date="2019" name="Int. J. Syst. Evol. Microbiol.">
        <title>The Global Catalogue of Microorganisms (GCM) 10K type strain sequencing project: providing services to taxonomists for standard genome sequencing and annotation.</title>
        <authorList>
            <consortium name="The Broad Institute Genomics Platform"/>
            <consortium name="The Broad Institute Genome Sequencing Center for Infectious Disease"/>
            <person name="Wu L."/>
            <person name="Ma J."/>
        </authorList>
    </citation>
    <scope>NUCLEOTIDE SEQUENCE [LARGE SCALE GENOMIC DNA]</scope>
    <source>
        <strain evidence="3 4">JCM 15974</strain>
    </source>
</reference>
<dbReference type="EMBL" id="BAAAGE010000001">
    <property type="protein sequence ID" value="GAA0712874.1"/>
    <property type="molecule type" value="Genomic_DNA"/>
</dbReference>